<keyword evidence="1" id="KW-0732">Signal</keyword>
<gene>
    <name evidence="2" type="ORF">CWS72_02625</name>
</gene>
<accession>A0A2N3Q0B2</accession>
<evidence type="ECO:0000256" key="1">
    <source>
        <dbReference type="SAM" id="SignalP"/>
    </source>
</evidence>
<keyword evidence="3" id="KW-1185">Reference proteome</keyword>
<dbReference type="EMBL" id="PIUM01000002">
    <property type="protein sequence ID" value="PKU26051.1"/>
    <property type="molecule type" value="Genomic_DNA"/>
</dbReference>
<evidence type="ECO:0008006" key="4">
    <source>
        <dbReference type="Google" id="ProtNLM"/>
    </source>
</evidence>
<feature type="signal peptide" evidence="1">
    <location>
        <begin position="1"/>
        <end position="28"/>
    </location>
</feature>
<dbReference type="AlphaFoldDB" id="A0A2N3Q0B2"/>
<evidence type="ECO:0000313" key="2">
    <source>
        <dbReference type="EMBL" id="PKU26051.1"/>
    </source>
</evidence>
<reference evidence="3" key="1">
    <citation type="submission" date="2017-12" db="EMBL/GenBank/DDBJ databases">
        <title>Draft genome sequence of Telmatospirillum siberiense 26-4b1T, an acidotolerant peatland alphaproteobacterium potentially involved in sulfur cycling.</title>
        <authorList>
            <person name="Hausmann B."/>
            <person name="Pjevac P."/>
            <person name="Schreck K."/>
            <person name="Herbold C.W."/>
            <person name="Daims H."/>
            <person name="Wagner M."/>
            <person name="Pester M."/>
            <person name="Loy A."/>
        </authorList>
    </citation>
    <scope>NUCLEOTIDE SEQUENCE [LARGE SCALE GENOMIC DNA]</scope>
    <source>
        <strain evidence="3">26-4b1</strain>
    </source>
</reference>
<comment type="caution">
    <text evidence="2">The sequence shown here is derived from an EMBL/GenBank/DDBJ whole genome shotgun (WGS) entry which is preliminary data.</text>
</comment>
<proteinExistence type="predicted"/>
<feature type="chain" id="PRO_5014910907" description="OmpA-like domain-containing protein" evidence="1">
    <location>
        <begin position="29"/>
        <end position="138"/>
    </location>
</feature>
<evidence type="ECO:0000313" key="3">
    <source>
        <dbReference type="Proteomes" id="UP000233293"/>
    </source>
</evidence>
<dbReference type="Proteomes" id="UP000233293">
    <property type="component" value="Unassembled WGS sequence"/>
</dbReference>
<organism evidence="2 3">
    <name type="scientific">Telmatospirillum siberiense</name>
    <dbReference type="NCBI Taxonomy" id="382514"/>
    <lineage>
        <taxon>Bacteria</taxon>
        <taxon>Pseudomonadati</taxon>
        <taxon>Pseudomonadota</taxon>
        <taxon>Alphaproteobacteria</taxon>
        <taxon>Rhodospirillales</taxon>
        <taxon>Rhodospirillaceae</taxon>
        <taxon>Telmatospirillum</taxon>
    </lineage>
</organism>
<protein>
    <recommendedName>
        <fullName evidence="4">OmpA-like domain-containing protein</fullName>
    </recommendedName>
</protein>
<name>A0A2N3Q0B2_9PROT</name>
<dbReference type="RefSeq" id="WP_146002599.1">
    <property type="nucleotide sequence ID" value="NZ_PIUM01000002.1"/>
</dbReference>
<sequence length="138" mass="15155">MFVSVQPKPHSIFSFVFGFALLPFAALAADQQQHCPVPSAVNDHVVCRKGCDPNADKQYLEKLAKDIQKAKAPVCLLALVDPRDRGYSKKLAIKRVLWVRDTLVENGVLLNTIAVELRPLQADAQKAGLQSVDVILGH</sequence>